<dbReference type="PANTHER" id="PTHR12981:SF0">
    <property type="entry name" value="ZINC FINGER PROTEIN-LIKE 1"/>
    <property type="match status" value="1"/>
</dbReference>
<keyword evidence="8 11" id="KW-1133">Transmembrane helix</keyword>
<evidence type="ECO:0000259" key="13">
    <source>
        <dbReference type="PROSITE" id="PS50089"/>
    </source>
</evidence>
<dbReference type="CDD" id="cd16487">
    <property type="entry name" value="mRING-H2-C3DHC3_ZFPL1"/>
    <property type="match status" value="1"/>
</dbReference>
<dbReference type="InterPro" id="IPR013083">
    <property type="entry name" value="Znf_RING/FYVE/PHD"/>
</dbReference>
<keyword evidence="4 11" id="KW-0812">Transmembrane</keyword>
<dbReference type="SUPFAM" id="SSF57850">
    <property type="entry name" value="RING/U-box"/>
    <property type="match status" value="1"/>
</dbReference>
<evidence type="ECO:0000256" key="7">
    <source>
        <dbReference type="ARBA" id="ARBA00022833"/>
    </source>
</evidence>
<dbReference type="GO" id="GO:0008270">
    <property type="term" value="F:zinc ion binding"/>
    <property type="evidence" value="ECO:0007669"/>
    <property type="project" value="UniProtKB-UniRule"/>
</dbReference>
<evidence type="ECO:0000256" key="3">
    <source>
        <dbReference type="ARBA" id="ARBA00013701"/>
    </source>
</evidence>
<evidence type="ECO:0000256" key="5">
    <source>
        <dbReference type="ARBA" id="ARBA00022723"/>
    </source>
</evidence>
<name>A0A482WLP0_LAOST</name>
<dbReference type="OrthoDB" id="1916590at2759"/>
<dbReference type="InterPro" id="IPR058730">
    <property type="entry name" value="U-box_ZFPL1-like"/>
</dbReference>
<dbReference type="InterPro" id="IPR039043">
    <property type="entry name" value="ZFPL1"/>
</dbReference>
<evidence type="ECO:0000256" key="2">
    <source>
        <dbReference type="ARBA" id="ARBA00005561"/>
    </source>
</evidence>
<organism evidence="14 15">
    <name type="scientific">Laodelphax striatellus</name>
    <name type="common">Small brown planthopper</name>
    <name type="synonym">Delphax striatella</name>
    <dbReference type="NCBI Taxonomy" id="195883"/>
    <lineage>
        <taxon>Eukaryota</taxon>
        <taxon>Metazoa</taxon>
        <taxon>Ecdysozoa</taxon>
        <taxon>Arthropoda</taxon>
        <taxon>Hexapoda</taxon>
        <taxon>Insecta</taxon>
        <taxon>Pterygota</taxon>
        <taxon>Neoptera</taxon>
        <taxon>Paraneoptera</taxon>
        <taxon>Hemiptera</taxon>
        <taxon>Auchenorrhyncha</taxon>
        <taxon>Fulgoroidea</taxon>
        <taxon>Delphacidae</taxon>
        <taxon>Criomorphinae</taxon>
        <taxon>Laodelphax</taxon>
    </lineage>
</organism>
<dbReference type="PROSITE" id="PS50089">
    <property type="entry name" value="ZF_RING_2"/>
    <property type="match status" value="1"/>
</dbReference>
<reference evidence="14 15" key="1">
    <citation type="journal article" date="2017" name="Gigascience">
        <title>Genome sequence of the small brown planthopper, Laodelphax striatellus.</title>
        <authorList>
            <person name="Zhu J."/>
            <person name="Jiang F."/>
            <person name="Wang X."/>
            <person name="Yang P."/>
            <person name="Bao Y."/>
            <person name="Zhao W."/>
            <person name="Wang W."/>
            <person name="Lu H."/>
            <person name="Wang Q."/>
            <person name="Cui N."/>
            <person name="Li J."/>
            <person name="Chen X."/>
            <person name="Luo L."/>
            <person name="Yu J."/>
            <person name="Kang L."/>
            <person name="Cui F."/>
        </authorList>
    </citation>
    <scope>NUCLEOTIDE SEQUENCE [LARGE SCALE GENOMIC DNA]</scope>
    <source>
        <strain evidence="14">Lst14</strain>
    </source>
</reference>
<evidence type="ECO:0000256" key="6">
    <source>
        <dbReference type="ARBA" id="ARBA00022771"/>
    </source>
</evidence>
<dbReference type="EMBL" id="QKKF02032524">
    <property type="protein sequence ID" value="RZF34132.1"/>
    <property type="molecule type" value="Genomic_DNA"/>
</dbReference>
<accession>A0A482WLP0</accession>
<dbReference type="FunCoup" id="A0A482WLP0">
    <property type="interactions" value="1191"/>
</dbReference>
<comment type="subcellular location">
    <subcellularLocation>
        <location evidence="1 11">Membrane</location>
        <topology evidence="1 11">Single-pass membrane protein</topology>
    </subcellularLocation>
</comment>
<evidence type="ECO:0000313" key="15">
    <source>
        <dbReference type="Proteomes" id="UP000291343"/>
    </source>
</evidence>
<keyword evidence="9 11" id="KW-0472">Membrane</keyword>
<evidence type="ECO:0000256" key="9">
    <source>
        <dbReference type="ARBA" id="ARBA00023136"/>
    </source>
</evidence>
<keyword evidence="7 11" id="KW-0862">Zinc</keyword>
<evidence type="ECO:0000256" key="8">
    <source>
        <dbReference type="ARBA" id="ARBA00022989"/>
    </source>
</evidence>
<protein>
    <recommendedName>
        <fullName evidence="3 11">Zinc finger protein-like 1 homolog</fullName>
    </recommendedName>
</protein>
<dbReference type="Gene3D" id="3.30.40.10">
    <property type="entry name" value="Zinc/RING finger domain, C3HC4 (zinc finger)"/>
    <property type="match status" value="1"/>
</dbReference>
<dbReference type="Pfam" id="PF25993">
    <property type="entry name" value="zf-B_box_ZFPL1"/>
    <property type="match status" value="1"/>
</dbReference>
<gene>
    <name evidence="14" type="ORF">LSTR_LSTR003542</name>
</gene>
<dbReference type="STRING" id="195883.A0A482WLP0"/>
<evidence type="ECO:0000256" key="12">
    <source>
        <dbReference type="SAM" id="MobiDB-lite"/>
    </source>
</evidence>
<proteinExistence type="inferred from homology"/>
<keyword evidence="6 10" id="KW-0863">Zinc-finger</keyword>
<evidence type="ECO:0000256" key="10">
    <source>
        <dbReference type="PROSITE-ProRule" id="PRU00175"/>
    </source>
</evidence>
<evidence type="ECO:0000256" key="4">
    <source>
        <dbReference type="ARBA" id="ARBA00022692"/>
    </source>
</evidence>
<feature type="domain" description="RING-type" evidence="13">
    <location>
        <begin position="53"/>
        <end position="101"/>
    </location>
</feature>
<dbReference type="AlphaFoldDB" id="A0A482WLP0"/>
<evidence type="ECO:0000256" key="11">
    <source>
        <dbReference type="RuleBase" id="RU369078"/>
    </source>
</evidence>
<feature type="transmembrane region" description="Helical" evidence="11">
    <location>
        <begin position="253"/>
        <end position="272"/>
    </location>
</feature>
<feature type="region of interest" description="Disordered" evidence="12">
    <location>
        <begin position="144"/>
        <end position="164"/>
    </location>
</feature>
<sequence>MGLCKCPKRRVTNMFCYEHRVNVCETCLVTNHPKCIVQSYLKWLQDSDYEAVCYVCVRDLKSEDCVRLLCYHIVHWACLDKAARALPQTTAPAGYKCPQCDYPIFPPLNLVSPVADILRERLAGVNWARVGLGLPLLSEEIEARPVTEGNSSDPPSPMSSSIENGMSNDAVVHVEDPILPFGRSESLGHAPRRTHQSVDESSSLIGNDVVYYPDHDENKYKRRSASEWIFRWLKSVSSQRVPGYKPGHLYRRYIMAAILAFLLLCALIVVFSKLGSIVTANDPSFLPENNPMVKFSNE</sequence>
<dbReference type="GO" id="GO:0016020">
    <property type="term" value="C:membrane"/>
    <property type="evidence" value="ECO:0007669"/>
    <property type="project" value="UniProtKB-SubCell"/>
</dbReference>
<keyword evidence="15" id="KW-1185">Reference proteome</keyword>
<dbReference type="SMART" id="SM00184">
    <property type="entry name" value="RING"/>
    <property type="match status" value="1"/>
</dbReference>
<keyword evidence="5 11" id="KW-0479">Metal-binding</keyword>
<dbReference type="GO" id="GO:0005794">
    <property type="term" value="C:Golgi apparatus"/>
    <property type="evidence" value="ECO:0007669"/>
    <property type="project" value="TreeGrafter"/>
</dbReference>
<evidence type="ECO:0000256" key="1">
    <source>
        <dbReference type="ARBA" id="ARBA00004167"/>
    </source>
</evidence>
<evidence type="ECO:0000313" key="14">
    <source>
        <dbReference type="EMBL" id="RZF34132.1"/>
    </source>
</evidence>
<comment type="similarity">
    <text evidence="2 11">Belongs to the ZFPL1 family.</text>
</comment>
<dbReference type="Proteomes" id="UP000291343">
    <property type="component" value="Unassembled WGS sequence"/>
</dbReference>
<dbReference type="InterPro" id="IPR001841">
    <property type="entry name" value="Znf_RING"/>
</dbReference>
<comment type="caution">
    <text evidence="14">The sequence shown here is derived from an EMBL/GenBank/DDBJ whole genome shotgun (WGS) entry which is preliminary data.</text>
</comment>
<dbReference type="PANTHER" id="PTHR12981">
    <property type="entry name" value="ZINC FINGER PROTEIN-LIKE 1"/>
    <property type="match status" value="1"/>
</dbReference>
<dbReference type="InterPro" id="IPR058731">
    <property type="entry name" value="Znf-B_box_ZFPL1-like"/>
</dbReference>
<dbReference type="Pfam" id="PF25998">
    <property type="entry name" value="U-box_ZFPL1"/>
    <property type="match status" value="1"/>
</dbReference>
<dbReference type="InParanoid" id="A0A482WLP0"/>